<evidence type="ECO:0000259" key="7">
    <source>
        <dbReference type="PROSITE" id="PS50888"/>
    </source>
</evidence>
<gene>
    <name evidence="8" type="primary">PIF1</name>
    <name evidence="8" type="ORF">KSP39_PZI009129</name>
</gene>
<accession>A0AAP0BLJ7</accession>
<dbReference type="InterPro" id="IPR047265">
    <property type="entry name" value="PIF1-like_bHLH"/>
</dbReference>
<evidence type="ECO:0000256" key="6">
    <source>
        <dbReference type="SAM" id="MobiDB-lite"/>
    </source>
</evidence>
<dbReference type="InterPro" id="IPR044273">
    <property type="entry name" value="PIF3-like"/>
</dbReference>
<dbReference type="EMBL" id="JBBWWQ010000007">
    <property type="protein sequence ID" value="KAK8943226.1"/>
    <property type="molecule type" value="Genomic_DNA"/>
</dbReference>
<dbReference type="FunFam" id="4.10.280.10:FF:000004">
    <property type="entry name" value="Basic helix-loop-helix transcription factor"/>
    <property type="match status" value="1"/>
</dbReference>
<keyword evidence="5" id="KW-0539">Nucleus</keyword>
<evidence type="ECO:0000256" key="2">
    <source>
        <dbReference type="ARBA" id="ARBA00005510"/>
    </source>
</evidence>
<dbReference type="PANTHER" id="PTHR46807:SF7">
    <property type="entry name" value="BHLH DOMAIN-CONTAINING PROTEIN"/>
    <property type="match status" value="1"/>
</dbReference>
<protein>
    <submittedName>
        <fullName evidence="8">Transcription factor PIF1</fullName>
    </submittedName>
</protein>
<dbReference type="GO" id="GO:0046983">
    <property type="term" value="F:protein dimerization activity"/>
    <property type="evidence" value="ECO:0007669"/>
    <property type="project" value="InterPro"/>
</dbReference>
<keyword evidence="3" id="KW-0805">Transcription regulation</keyword>
<keyword evidence="9" id="KW-1185">Reference proteome</keyword>
<evidence type="ECO:0000256" key="5">
    <source>
        <dbReference type="ARBA" id="ARBA00023242"/>
    </source>
</evidence>
<name>A0AAP0BLJ7_9ASPA</name>
<dbReference type="GO" id="GO:0005634">
    <property type="term" value="C:nucleus"/>
    <property type="evidence" value="ECO:0007669"/>
    <property type="project" value="UniProtKB-SubCell"/>
</dbReference>
<organism evidence="8 9">
    <name type="scientific">Platanthera zijinensis</name>
    <dbReference type="NCBI Taxonomy" id="2320716"/>
    <lineage>
        <taxon>Eukaryota</taxon>
        <taxon>Viridiplantae</taxon>
        <taxon>Streptophyta</taxon>
        <taxon>Embryophyta</taxon>
        <taxon>Tracheophyta</taxon>
        <taxon>Spermatophyta</taxon>
        <taxon>Magnoliopsida</taxon>
        <taxon>Liliopsida</taxon>
        <taxon>Asparagales</taxon>
        <taxon>Orchidaceae</taxon>
        <taxon>Orchidoideae</taxon>
        <taxon>Orchideae</taxon>
        <taxon>Orchidinae</taxon>
        <taxon>Platanthera</taxon>
    </lineage>
</organism>
<comment type="similarity">
    <text evidence="2">Belongs to the bHLH protein family.</text>
</comment>
<dbReference type="CDD" id="cd11445">
    <property type="entry name" value="bHLH_AtPIF_like"/>
    <property type="match status" value="1"/>
</dbReference>
<evidence type="ECO:0000256" key="1">
    <source>
        <dbReference type="ARBA" id="ARBA00004123"/>
    </source>
</evidence>
<dbReference type="GO" id="GO:0003700">
    <property type="term" value="F:DNA-binding transcription factor activity"/>
    <property type="evidence" value="ECO:0007669"/>
    <property type="project" value="InterPro"/>
</dbReference>
<dbReference type="AlphaFoldDB" id="A0AAP0BLJ7"/>
<evidence type="ECO:0000256" key="3">
    <source>
        <dbReference type="ARBA" id="ARBA00023015"/>
    </source>
</evidence>
<dbReference type="Gene3D" id="4.10.280.10">
    <property type="entry name" value="Helix-loop-helix DNA-binding domain"/>
    <property type="match status" value="1"/>
</dbReference>
<keyword evidence="4" id="KW-0804">Transcription</keyword>
<dbReference type="Pfam" id="PF00010">
    <property type="entry name" value="HLH"/>
    <property type="match status" value="1"/>
</dbReference>
<comment type="caution">
    <text evidence="8">The sequence shown here is derived from an EMBL/GenBank/DDBJ whole genome shotgun (WGS) entry which is preliminary data.</text>
</comment>
<feature type="domain" description="BHLH" evidence="7">
    <location>
        <begin position="168"/>
        <end position="217"/>
    </location>
</feature>
<dbReference type="PANTHER" id="PTHR46807">
    <property type="entry name" value="TRANSCRIPTION FACTOR PIF3"/>
    <property type="match status" value="1"/>
</dbReference>
<proteinExistence type="inferred from homology"/>
<evidence type="ECO:0000313" key="9">
    <source>
        <dbReference type="Proteomes" id="UP001418222"/>
    </source>
</evidence>
<reference evidence="8 9" key="1">
    <citation type="journal article" date="2022" name="Nat. Plants">
        <title>Genomes of leafy and leafless Platanthera orchids illuminate the evolution of mycoheterotrophy.</title>
        <authorList>
            <person name="Li M.H."/>
            <person name="Liu K.W."/>
            <person name="Li Z."/>
            <person name="Lu H.C."/>
            <person name="Ye Q.L."/>
            <person name="Zhang D."/>
            <person name="Wang J.Y."/>
            <person name="Li Y.F."/>
            <person name="Zhong Z.M."/>
            <person name="Liu X."/>
            <person name="Yu X."/>
            <person name="Liu D.K."/>
            <person name="Tu X.D."/>
            <person name="Liu B."/>
            <person name="Hao Y."/>
            <person name="Liao X.Y."/>
            <person name="Jiang Y.T."/>
            <person name="Sun W.H."/>
            <person name="Chen J."/>
            <person name="Chen Y.Q."/>
            <person name="Ai Y."/>
            <person name="Zhai J.W."/>
            <person name="Wu S.S."/>
            <person name="Zhou Z."/>
            <person name="Hsiao Y.Y."/>
            <person name="Wu W.L."/>
            <person name="Chen Y.Y."/>
            <person name="Lin Y.F."/>
            <person name="Hsu J.L."/>
            <person name="Li C.Y."/>
            <person name="Wang Z.W."/>
            <person name="Zhao X."/>
            <person name="Zhong W.Y."/>
            <person name="Ma X.K."/>
            <person name="Ma L."/>
            <person name="Huang J."/>
            <person name="Chen G.Z."/>
            <person name="Huang M.Z."/>
            <person name="Huang L."/>
            <person name="Peng D.H."/>
            <person name="Luo Y.B."/>
            <person name="Zou S.Q."/>
            <person name="Chen S.P."/>
            <person name="Lan S."/>
            <person name="Tsai W.C."/>
            <person name="Van de Peer Y."/>
            <person name="Liu Z.J."/>
        </authorList>
    </citation>
    <scope>NUCLEOTIDE SEQUENCE [LARGE SCALE GENOMIC DNA]</scope>
    <source>
        <strain evidence="8">Lor287</strain>
    </source>
</reference>
<evidence type="ECO:0000313" key="8">
    <source>
        <dbReference type="EMBL" id="KAK8943226.1"/>
    </source>
</evidence>
<dbReference type="PROSITE" id="PS50888">
    <property type="entry name" value="BHLH"/>
    <property type="match status" value="1"/>
</dbReference>
<dbReference type="Proteomes" id="UP001418222">
    <property type="component" value="Unassembled WGS sequence"/>
</dbReference>
<dbReference type="InterPro" id="IPR036638">
    <property type="entry name" value="HLH_DNA-bd_sf"/>
</dbReference>
<dbReference type="InterPro" id="IPR011598">
    <property type="entry name" value="bHLH_dom"/>
</dbReference>
<evidence type="ECO:0000256" key="4">
    <source>
        <dbReference type="ARBA" id="ARBA00023163"/>
    </source>
</evidence>
<sequence length="335" mass="37883">MIEFLWKDGQLVLHNQTSSSSPATIDETNQPQKAEDVSKSGSFLIGNFMNMNQVDETALWFQNSSDNSLESEFEEFFTSNNDRVIEDFLLGSPQNCRPEMAFDPMISASSGGSVCSFRGAEKQTTANHGHKRKERVMQDSEHHIENVEQKSLEASKQAQKTAPSCRNRAAELHNLSERKRRDRINEKMKALQDLIPHHYKSDKASMLEEAIGYLKSLQLQLQILWMGGGMAPMVFPGAQQYIPVQNPVQLPGATLLNPFMPPFSAPNMPMVFPSPQISPYPNQMPNVRLPEPFPRYFSLPGMQKQTQVQAMCTYGSQLMQHNQTFILIRNGNLLF</sequence>
<comment type="subcellular location">
    <subcellularLocation>
        <location evidence="1">Nucleus</location>
    </subcellularLocation>
</comment>
<dbReference type="SMART" id="SM00353">
    <property type="entry name" value="HLH"/>
    <property type="match status" value="1"/>
</dbReference>
<feature type="region of interest" description="Disordered" evidence="6">
    <location>
        <begin position="149"/>
        <end position="174"/>
    </location>
</feature>
<dbReference type="SUPFAM" id="SSF47459">
    <property type="entry name" value="HLH, helix-loop-helix DNA-binding domain"/>
    <property type="match status" value="1"/>
</dbReference>
<feature type="compositionally biased region" description="Polar residues" evidence="6">
    <location>
        <begin position="154"/>
        <end position="164"/>
    </location>
</feature>